<protein>
    <submittedName>
        <fullName evidence="2">Uncharacterized protein</fullName>
    </submittedName>
</protein>
<evidence type="ECO:0000256" key="1">
    <source>
        <dbReference type="PROSITE-ProRule" id="PRU00124"/>
    </source>
</evidence>
<dbReference type="SMART" id="SM00192">
    <property type="entry name" value="LDLa"/>
    <property type="match status" value="1"/>
</dbReference>
<evidence type="ECO:0000313" key="2">
    <source>
        <dbReference type="EMBL" id="CAH1775985.1"/>
    </source>
</evidence>
<evidence type="ECO:0000313" key="3">
    <source>
        <dbReference type="Proteomes" id="UP000749559"/>
    </source>
</evidence>
<dbReference type="Pfam" id="PF00057">
    <property type="entry name" value="Ldl_recept_a"/>
    <property type="match status" value="1"/>
</dbReference>
<comment type="caution">
    <text evidence="1">Lacks conserved residue(s) required for the propagation of feature annotation.</text>
</comment>
<dbReference type="InterPro" id="IPR036055">
    <property type="entry name" value="LDL_receptor-like_sf"/>
</dbReference>
<dbReference type="InterPro" id="IPR023415">
    <property type="entry name" value="LDLR_class-A_CS"/>
</dbReference>
<dbReference type="AlphaFoldDB" id="A0A8J1XRQ2"/>
<dbReference type="OrthoDB" id="6325690at2759"/>
<sequence length="247" mass="28176">MTQVIASYCDCQINGHETQVPTETTNSKLDSQQEIIDSLESRWLQLIEKDEFKLDRMRDAESTADRLEGLLHKQWNPCAKRGYFRCFNSGECIHPLLGCDKITDCLDGSDEEPSICDESYRPGRGSCTVVLPVYQTCFPLAASEVIIRRVITKITRSSFLPQFFEGSAIDDYTFKDSMGRNVKGSIPVKFNYHFATMVSNWYMTNKQYRLRAMANFTFSRGVAYGQIYKGSRLDEVCSDHAIWKCGA</sequence>
<dbReference type="PROSITE" id="PS01209">
    <property type="entry name" value="LDLRA_1"/>
    <property type="match status" value="1"/>
</dbReference>
<dbReference type="EMBL" id="CAIIXF020000001">
    <property type="protein sequence ID" value="CAH1775985.1"/>
    <property type="molecule type" value="Genomic_DNA"/>
</dbReference>
<dbReference type="Proteomes" id="UP000749559">
    <property type="component" value="Unassembled WGS sequence"/>
</dbReference>
<proteinExistence type="predicted"/>
<comment type="caution">
    <text evidence="2">The sequence shown here is derived from an EMBL/GenBank/DDBJ whole genome shotgun (WGS) entry which is preliminary data.</text>
</comment>
<accession>A0A8J1XRQ2</accession>
<dbReference type="CDD" id="cd00112">
    <property type="entry name" value="LDLa"/>
    <property type="match status" value="1"/>
</dbReference>
<keyword evidence="3" id="KW-1185">Reference proteome</keyword>
<gene>
    <name evidence="2" type="ORF">OFUS_LOCUS3216</name>
</gene>
<dbReference type="PROSITE" id="PS50068">
    <property type="entry name" value="LDLRA_2"/>
    <property type="match status" value="1"/>
</dbReference>
<dbReference type="Gene3D" id="2.40.128.620">
    <property type="match status" value="1"/>
</dbReference>
<name>A0A8J1XRQ2_OWEFU</name>
<reference evidence="2" key="1">
    <citation type="submission" date="2022-03" db="EMBL/GenBank/DDBJ databases">
        <authorList>
            <person name="Martin C."/>
        </authorList>
    </citation>
    <scope>NUCLEOTIDE SEQUENCE</scope>
</reference>
<organism evidence="2 3">
    <name type="scientific">Owenia fusiformis</name>
    <name type="common">Polychaete worm</name>
    <dbReference type="NCBI Taxonomy" id="6347"/>
    <lineage>
        <taxon>Eukaryota</taxon>
        <taxon>Metazoa</taxon>
        <taxon>Spiralia</taxon>
        <taxon>Lophotrochozoa</taxon>
        <taxon>Annelida</taxon>
        <taxon>Polychaeta</taxon>
        <taxon>Sedentaria</taxon>
        <taxon>Canalipalpata</taxon>
        <taxon>Sabellida</taxon>
        <taxon>Oweniida</taxon>
        <taxon>Oweniidae</taxon>
        <taxon>Owenia</taxon>
    </lineage>
</organism>
<dbReference type="InterPro" id="IPR002172">
    <property type="entry name" value="LDrepeatLR_classA_rpt"/>
</dbReference>
<dbReference type="SUPFAM" id="SSF57424">
    <property type="entry name" value="LDL receptor-like module"/>
    <property type="match status" value="1"/>
</dbReference>